<reference evidence="3 4" key="1">
    <citation type="submission" date="2020-01" db="EMBL/GenBank/DDBJ databases">
        <title>Paenibacillus sp. nov., isolated from tomato rhizosphere.</title>
        <authorList>
            <person name="Weon H.-Y."/>
            <person name="Lee S.A."/>
        </authorList>
    </citation>
    <scope>NUCLEOTIDE SEQUENCE [LARGE SCALE GENOMIC DNA]</scope>
    <source>
        <strain evidence="3 4">12200R-189</strain>
    </source>
</reference>
<dbReference type="PANTHER" id="PTHR21064">
    <property type="entry name" value="AMINOGLYCOSIDE PHOSPHOTRANSFERASE DOMAIN-CONTAINING PROTEIN-RELATED"/>
    <property type="match status" value="1"/>
</dbReference>
<keyword evidence="3" id="KW-0808">Transferase</keyword>
<evidence type="ECO:0000313" key="3">
    <source>
        <dbReference type="EMBL" id="QHT62605.1"/>
    </source>
</evidence>
<dbReference type="EMBL" id="CP048209">
    <property type="protein sequence ID" value="QHT62605.1"/>
    <property type="molecule type" value="Genomic_DNA"/>
</dbReference>
<evidence type="ECO:0000256" key="1">
    <source>
        <dbReference type="ARBA" id="ARBA00038240"/>
    </source>
</evidence>
<dbReference type="Pfam" id="PF01636">
    <property type="entry name" value="APH"/>
    <property type="match status" value="1"/>
</dbReference>
<evidence type="ECO:0000313" key="4">
    <source>
        <dbReference type="Proteomes" id="UP000476064"/>
    </source>
</evidence>
<dbReference type="RefSeq" id="WP_162359037.1">
    <property type="nucleotide sequence ID" value="NZ_CP048209.1"/>
</dbReference>
<dbReference type="AlphaFoldDB" id="A0A6C0G720"/>
<organism evidence="3 4">
    <name type="scientific">Paenibacillus lycopersici</name>
    <dbReference type="NCBI Taxonomy" id="2704462"/>
    <lineage>
        <taxon>Bacteria</taxon>
        <taxon>Bacillati</taxon>
        <taxon>Bacillota</taxon>
        <taxon>Bacilli</taxon>
        <taxon>Bacillales</taxon>
        <taxon>Paenibacillaceae</taxon>
        <taxon>Paenibacillus</taxon>
    </lineage>
</organism>
<dbReference type="GO" id="GO:0004413">
    <property type="term" value="F:homoserine kinase activity"/>
    <property type="evidence" value="ECO:0007669"/>
    <property type="project" value="TreeGrafter"/>
</dbReference>
<name>A0A6C0G720_9BACL</name>
<protein>
    <submittedName>
        <fullName evidence="3">Phosphotransferase</fullName>
    </submittedName>
</protein>
<dbReference type="InterPro" id="IPR050249">
    <property type="entry name" value="Pseudomonas-type_ThrB"/>
</dbReference>
<sequence>MLISPLSPETLQSAMRLYHHDSADGQAAFIGGSQNLVYAYAHGGRDYILRLTPCANRSESLVRSELDWIVYLASNEIPVSAPIPAINGGWTEVIRTAQGDYVCVSFEKAPGRQVHYPECLQDNSLYERLGRLTGKLHALARTYSPPKHAVRRHDWQRNWFLRHLDLLPASQTVVRESCLELFESIRALPTASQAYGIIHGDIGVGNFTVDERGTVTLFDFDEAQYSWFVEDIAIQLYYLVYVFGDADDGMALREEQAGRFMAHFMKGYRLEHDLDAYWLRRIPLFLRLRELIVYVGSFRDWDGDETFSGSGNPWLIDWIAESRRRIENRVPIVDIWTDRTDFMDK</sequence>
<accession>A0A6C0G720</accession>
<proteinExistence type="inferred from homology"/>
<gene>
    <name evidence="3" type="ORF">GXP70_23235</name>
</gene>
<dbReference type="PANTHER" id="PTHR21064:SF6">
    <property type="entry name" value="AMINOGLYCOSIDE PHOSPHOTRANSFERASE DOMAIN-CONTAINING PROTEIN"/>
    <property type="match status" value="1"/>
</dbReference>
<keyword evidence="4" id="KW-1185">Reference proteome</keyword>
<evidence type="ECO:0000259" key="2">
    <source>
        <dbReference type="Pfam" id="PF01636"/>
    </source>
</evidence>
<dbReference type="SUPFAM" id="SSF56112">
    <property type="entry name" value="Protein kinase-like (PK-like)"/>
    <property type="match status" value="1"/>
</dbReference>
<dbReference type="KEGG" id="plyc:GXP70_23235"/>
<comment type="similarity">
    <text evidence="1">Belongs to the pseudomonas-type ThrB family.</text>
</comment>
<dbReference type="GO" id="GO:0009088">
    <property type="term" value="P:threonine biosynthetic process"/>
    <property type="evidence" value="ECO:0007669"/>
    <property type="project" value="TreeGrafter"/>
</dbReference>
<feature type="domain" description="Aminoglycoside phosphotransferase" evidence="2">
    <location>
        <begin position="30"/>
        <end position="254"/>
    </location>
</feature>
<dbReference type="Gene3D" id="3.90.1200.10">
    <property type="match status" value="1"/>
</dbReference>
<dbReference type="InterPro" id="IPR002575">
    <property type="entry name" value="Aminoglycoside_PTrfase"/>
</dbReference>
<dbReference type="Proteomes" id="UP000476064">
    <property type="component" value="Chromosome"/>
</dbReference>
<dbReference type="InterPro" id="IPR011009">
    <property type="entry name" value="Kinase-like_dom_sf"/>
</dbReference>